<keyword evidence="3" id="KW-0663">Pyridoxal phosphate</keyword>
<dbReference type="STRING" id="580340.Tlie_1156"/>
<dbReference type="GO" id="GO:0003941">
    <property type="term" value="F:L-serine ammonia-lyase activity"/>
    <property type="evidence" value="ECO:0007669"/>
    <property type="project" value="TreeGrafter"/>
</dbReference>
<dbReference type="eggNOG" id="COG1171">
    <property type="taxonomic scope" value="Bacteria"/>
</dbReference>
<dbReference type="GO" id="GO:0009097">
    <property type="term" value="P:isoleucine biosynthetic process"/>
    <property type="evidence" value="ECO:0007669"/>
    <property type="project" value="TreeGrafter"/>
</dbReference>
<dbReference type="EMBL" id="CP003096">
    <property type="protein sequence ID" value="AER66888.1"/>
    <property type="molecule type" value="Genomic_DNA"/>
</dbReference>
<comment type="cofactor">
    <cofactor evidence="1">
        <name>pyridoxal 5'-phosphate</name>
        <dbReference type="ChEBI" id="CHEBI:597326"/>
    </cofactor>
</comment>
<keyword evidence="4" id="KW-0456">Lyase</keyword>
<dbReference type="Gene3D" id="3.40.50.1100">
    <property type="match status" value="2"/>
</dbReference>
<keyword evidence="7" id="KW-1185">Reference proteome</keyword>
<feature type="domain" description="Tryptophan synthase beta chain-like PALP" evidence="5">
    <location>
        <begin position="23"/>
        <end position="310"/>
    </location>
</feature>
<dbReference type="OrthoDB" id="9811476at2"/>
<dbReference type="AlphaFoldDB" id="G7V5A5"/>
<reference evidence="6 7" key="2">
    <citation type="journal article" date="2012" name="Stand. Genomic Sci.">
        <title>Genome sequence of the moderately thermophilic, amino-acid-degrading and sulfur-reducing bacterium Thermovirga lienii type strain (Cas60314(T)).</title>
        <authorList>
            <person name="Goker M."/>
            <person name="Saunders E."/>
            <person name="Lapidus A."/>
            <person name="Nolan M."/>
            <person name="Lucas S."/>
            <person name="Hammon N."/>
            <person name="Deshpande S."/>
            <person name="Cheng J.F."/>
            <person name="Han C."/>
            <person name="Tapia R."/>
            <person name="Goodwin L.A."/>
            <person name="Pitluck S."/>
            <person name="Liolios K."/>
            <person name="Mavromatis K."/>
            <person name="Pagani I."/>
            <person name="Ivanova N."/>
            <person name="Mikhailova N."/>
            <person name="Pati A."/>
            <person name="Chen A."/>
            <person name="Palaniappan K."/>
            <person name="Land M."/>
            <person name="Chang Y.J."/>
            <person name="Jeffries C.D."/>
            <person name="Brambilla E.M."/>
            <person name="Rohde M."/>
            <person name="Spring S."/>
            <person name="Detter J.C."/>
            <person name="Woyke T."/>
            <person name="Bristow J."/>
            <person name="Eisen J.A."/>
            <person name="Markowitz V."/>
            <person name="Hugenholtz P."/>
            <person name="Kyrpides N.C."/>
            <person name="Klenk H.P."/>
        </authorList>
    </citation>
    <scope>NUCLEOTIDE SEQUENCE [LARGE SCALE GENOMIC DNA]</scope>
    <source>
        <strain evidence="7">ATCC BAA-1197 / DSM 17291 / Cas60314</strain>
    </source>
</reference>
<accession>G7V5A5</accession>
<evidence type="ECO:0000313" key="7">
    <source>
        <dbReference type="Proteomes" id="UP000005868"/>
    </source>
</evidence>
<evidence type="ECO:0000256" key="2">
    <source>
        <dbReference type="ARBA" id="ARBA00010869"/>
    </source>
</evidence>
<dbReference type="PANTHER" id="PTHR48078:SF6">
    <property type="entry name" value="L-THREONINE DEHYDRATASE CATABOLIC TDCB"/>
    <property type="match status" value="1"/>
</dbReference>
<evidence type="ECO:0000313" key="6">
    <source>
        <dbReference type="EMBL" id="AER66888.1"/>
    </source>
</evidence>
<sequence length="327" mass="35128">MSQGVVPTITDVLLARRFLKGRVRHTPSEVSPFLSDIADGEVVVKWENMQLCGSFKIRGALYKMFSLTAEEREKGVITSSSGNHAQGVATAAKMLGVKAVICVPGNCPDTKKEAIKRRGGEWVELKVIGRFYDEAEAEAKRLSDEEGLVYVSAYEDRYVISGQGTAGLEFLEDYPDLDVLLVPISGGGLITGISLAAKALRPGIEIWGVHADANPSWSKAWEVGRVEPVEEEDTLADALSGAASQILYEHLRGVLAGVIPVTEEDLEKAIAFIHEKHHQVIEGAGATGVAALLSGKVDTKGKKVGVFISGGNIDDKKLVKVLNKYSS</sequence>
<dbReference type="GO" id="GO:0006565">
    <property type="term" value="P:L-serine catabolic process"/>
    <property type="evidence" value="ECO:0007669"/>
    <property type="project" value="TreeGrafter"/>
</dbReference>
<dbReference type="HOGENOM" id="CLU_021152_4_2_0"/>
<proteinExistence type="inferred from homology"/>
<dbReference type="GO" id="GO:0004794">
    <property type="term" value="F:threonine deaminase activity"/>
    <property type="evidence" value="ECO:0007669"/>
    <property type="project" value="TreeGrafter"/>
</dbReference>
<dbReference type="InterPro" id="IPR050147">
    <property type="entry name" value="Ser/Thr_Dehydratase"/>
</dbReference>
<dbReference type="Pfam" id="PF00291">
    <property type="entry name" value="PALP"/>
    <property type="match status" value="1"/>
</dbReference>
<dbReference type="CDD" id="cd01562">
    <property type="entry name" value="Thr-dehyd"/>
    <property type="match status" value="1"/>
</dbReference>
<dbReference type="GO" id="GO:0006567">
    <property type="term" value="P:L-threonine catabolic process"/>
    <property type="evidence" value="ECO:0007669"/>
    <property type="project" value="TreeGrafter"/>
</dbReference>
<evidence type="ECO:0000256" key="1">
    <source>
        <dbReference type="ARBA" id="ARBA00001933"/>
    </source>
</evidence>
<dbReference type="SUPFAM" id="SSF53686">
    <property type="entry name" value="Tryptophan synthase beta subunit-like PLP-dependent enzymes"/>
    <property type="match status" value="1"/>
</dbReference>
<dbReference type="Proteomes" id="UP000005868">
    <property type="component" value="Chromosome"/>
</dbReference>
<evidence type="ECO:0000256" key="3">
    <source>
        <dbReference type="ARBA" id="ARBA00022898"/>
    </source>
</evidence>
<name>G7V5A5_THELD</name>
<gene>
    <name evidence="6" type="ordered locus">Tlie_1156</name>
</gene>
<reference evidence="7" key="1">
    <citation type="submission" date="2011-10" db="EMBL/GenBank/DDBJ databases">
        <title>The complete genome of chromosome of Thermovirga lienii DSM 17291.</title>
        <authorList>
            <consortium name="US DOE Joint Genome Institute (JGI-PGF)"/>
            <person name="Lucas S."/>
            <person name="Copeland A."/>
            <person name="Lapidus A."/>
            <person name="Glavina del Rio T."/>
            <person name="Dalin E."/>
            <person name="Tice H."/>
            <person name="Bruce D."/>
            <person name="Goodwin L."/>
            <person name="Pitluck S."/>
            <person name="Peters L."/>
            <person name="Mikhailova N."/>
            <person name="Saunders E."/>
            <person name="Kyrpides N."/>
            <person name="Mavromatis K."/>
            <person name="Ivanova N."/>
            <person name="Last F.I."/>
            <person name="Brettin T."/>
            <person name="Detter J.C."/>
            <person name="Han C."/>
            <person name="Larimer F."/>
            <person name="Land M."/>
            <person name="Hauser L."/>
            <person name="Markowitz V."/>
            <person name="Cheng J.-F."/>
            <person name="Hugenholtz P."/>
            <person name="Woyke T."/>
            <person name="Wu D."/>
            <person name="Spring S."/>
            <person name="Schroeder M."/>
            <person name="Brambilla E.-M."/>
            <person name="Klenk H.-P."/>
            <person name="Eisen J.A."/>
        </authorList>
    </citation>
    <scope>NUCLEOTIDE SEQUENCE [LARGE SCALE GENOMIC DNA]</scope>
    <source>
        <strain evidence="7">ATCC BAA-1197 / DSM 17291 / Cas60314</strain>
    </source>
</reference>
<dbReference type="InterPro" id="IPR036052">
    <property type="entry name" value="TrpB-like_PALP_sf"/>
</dbReference>
<protein>
    <submittedName>
        <fullName evidence="6">Pyridoxal-5'-phosphate-dependent protein beta subunit</fullName>
    </submittedName>
</protein>
<evidence type="ECO:0000256" key="4">
    <source>
        <dbReference type="ARBA" id="ARBA00023239"/>
    </source>
</evidence>
<dbReference type="PANTHER" id="PTHR48078">
    <property type="entry name" value="THREONINE DEHYDRATASE, MITOCHONDRIAL-RELATED"/>
    <property type="match status" value="1"/>
</dbReference>
<evidence type="ECO:0000259" key="5">
    <source>
        <dbReference type="Pfam" id="PF00291"/>
    </source>
</evidence>
<dbReference type="KEGG" id="tli:Tlie_1156"/>
<comment type="similarity">
    <text evidence="2">Belongs to the serine/threonine dehydratase family.</text>
</comment>
<organism evidence="6 7">
    <name type="scientific">Thermovirga lienii (strain ATCC BAA-1197 / DSM 17291 / Cas60314)</name>
    <dbReference type="NCBI Taxonomy" id="580340"/>
    <lineage>
        <taxon>Bacteria</taxon>
        <taxon>Thermotogati</taxon>
        <taxon>Synergistota</taxon>
        <taxon>Synergistia</taxon>
        <taxon>Synergistales</taxon>
        <taxon>Thermovirgaceae</taxon>
        <taxon>Thermovirga</taxon>
    </lineage>
</organism>
<dbReference type="InterPro" id="IPR001926">
    <property type="entry name" value="TrpB-like_PALP"/>
</dbReference>
<dbReference type="FunFam" id="3.40.50.1100:FF:000005">
    <property type="entry name" value="Threonine dehydratase catabolic"/>
    <property type="match status" value="1"/>
</dbReference>